<evidence type="ECO:0000256" key="1">
    <source>
        <dbReference type="ARBA" id="ARBA00023254"/>
    </source>
</evidence>
<feature type="compositionally biased region" description="Low complexity" evidence="2">
    <location>
        <begin position="382"/>
        <end position="394"/>
    </location>
</feature>
<dbReference type="EMBL" id="MEKH01000001">
    <property type="protein sequence ID" value="ODO11304.1"/>
    <property type="molecule type" value="Genomic_DNA"/>
</dbReference>
<dbReference type="OrthoDB" id="2568889at2759"/>
<dbReference type="GO" id="GO:0016925">
    <property type="term" value="P:protein sumoylation"/>
    <property type="evidence" value="ECO:0007669"/>
    <property type="project" value="TreeGrafter"/>
</dbReference>
<reference evidence="3 4" key="1">
    <citation type="submission" date="2016-06" db="EMBL/GenBank/DDBJ databases">
        <title>Evolution of pathogenesis and genome organization in the Tremellales.</title>
        <authorList>
            <person name="Cuomo C."/>
            <person name="Litvintseva A."/>
            <person name="Heitman J."/>
            <person name="Chen Y."/>
            <person name="Sun S."/>
            <person name="Springer D."/>
            <person name="Dromer F."/>
            <person name="Young S."/>
            <person name="Zeng Q."/>
            <person name="Chapman S."/>
            <person name="Gujja S."/>
            <person name="Saif S."/>
            <person name="Birren B."/>
        </authorList>
    </citation>
    <scope>NUCLEOTIDE SEQUENCE [LARGE SCALE GENOMIC DNA]</scope>
    <source>
        <strain evidence="3 4">CBS 6273</strain>
    </source>
</reference>
<feature type="compositionally biased region" description="Polar residues" evidence="2">
    <location>
        <begin position="15"/>
        <end position="29"/>
    </location>
</feature>
<dbReference type="PANTHER" id="PTHR22663:SF17">
    <property type="entry name" value="RING FINGER PROTEIN NARYA-RELATED"/>
    <property type="match status" value="1"/>
</dbReference>
<evidence type="ECO:0008006" key="5">
    <source>
        <dbReference type="Google" id="ProtNLM"/>
    </source>
</evidence>
<feature type="compositionally biased region" description="Pro residues" evidence="2">
    <location>
        <begin position="1"/>
        <end position="10"/>
    </location>
</feature>
<gene>
    <name evidence="3" type="ORF">I350_00080</name>
</gene>
<dbReference type="Proteomes" id="UP000095149">
    <property type="component" value="Unassembled WGS sequence"/>
</dbReference>
<accession>A0A1E3KDX5</accession>
<proteinExistence type="predicted"/>
<evidence type="ECO:0000313" key="4">
    <source>
        <dbReference type="Proteomes" id="UP000095149"/>
    </source>
</evidence>
<evidence type="ECO:0000313" key="3">
    <source>
        <dbReference type="EMBL" id="ODO11304.1"/>
    </source>
</evidence>
<evidence type="ECO:0000256" key="2">
    <source>
        <dbReference type="SAM" id="MobiDB-lite"/>
    </source>
</evidence>
<feature type="region of interest" description="Disordered" evidence="2">
    <location>
        <begin position="305"/>
        <end position="350"/>
    </location>
</feature>
<feature type="region of interest" description="Disordered" evidence="2">
    <location>
        <begin position="452"/>
        <end position="476"/>
    </location>
</feature>
<dbReference type="PANTHER" id="PTHR22663">
    <property type="entry name" value="RING FINGER PROTEIN NARYA-RELATED"/>
    <property type="match status" value="1"/>
</dbReference>
<feature type="compositionally biased region" description="Polar residues" evidence="2">
    <location>
        <begin position="466"/>
        <end position="476"/>
    </location>
</feature>
<sequence length="476" mass="53297">MSSRLPPPSSHIPFGNTNSTPSSKQSTSGQEKHDGGDLEWLDYAECALCHDALTEGALRGRHFWMTSCGHILCSAEEHDHQAGICTFCNKKMENFLIQQGSLPPEHEMWFQNGMSLLSNAISDMKRSMKNSATAQRVVGFQYREMKRSILHYKTILKEKEERIGVIEREQEALLSENYELHERLAKAQSEIHTLQCSQSQHPSQITPQSNPQHYPVPDQSQIQPEMHRYSPQGAFHGPHSMAPLPTVQEEDFGPIAGVSWNAGEDGYHKRRRVDSLDQQPRRFVPPTPTSGSSDIHLNSHFAQHLQPARPPSRTFVPPAPMRPTPMLAAANRPQSTMDMRPTQGNLGGDTRQKLEQVVLDLAYRYDHTNPSPPRRMNPPERPSTALPSLSSASSGLGMRQPTSFVERLKQSNSSFLQRPASTRPTPLSHQNINLDGMDAGDKPSIARMRSEVPQARPMSAMMGRQAGQTRRSGNRF</sequence>
<keyword evidence="1" id="KW-0469">Meiosis</keyword>
<feature type="region of interest" description="Disordered" evidence="2">
    <location>
        <begin position="365"/>
        <end position="439"/>
    </location>
</feature>
<dbReference type="GO" id="GO:0000795">
    <property type="term" value="C:synaptonemal complex"/>
    <property type="evidence" value="ECO:0007669"/>
    <property type="project" value="InterPro"/>
</dbReference>
<dbReference type="GO" id="GO:0007129">
    <property type="term" value="P:homologous chromosome pairing at meiosis"/>
    <property type="evidence" value="ECO:0007669"/>
    <property type="project" value="TreeGrafter"/>
</dbReference>
<name>A0A1E3KDX5_9TREE</name>
<feature type="region of interest" description="Disordered" evidence="2">
    <location>
        <begin position="1"/>
        <end position="34"/>
    </location>
</feature>
<organism evidence="3 4">
    <name type="scientific">Cryptococcus amylolentus CBS 6273</name>
    <dbReference type="NCBI Taxonomy" id="1296118"/>
    <lineage>
        <taxon>Eukaryota</taxon>
        <taxon>Fungi</taxon>
        <taxon>Dikarya</taxon>
        <taxon>Basidiomycota</taxon>
        <taxon>Agaricomycotina</taxon>
        <taxon>Tremellomycetes</taxon>
        <taxon>Tremellales</taxon>
        <taxon>Cryptococcaceae</taxon>
        <taxon>Cryptococcus</taxon>
    </lineage>
</organism>
<comment type="caution">
    <text evidence="3">The sequence shown here is derived from an EMBL/GenBank/DDBJ whole genome shotgun (WGS) entry which is preliminary data.</text>
</comment>
<dbReference type="GO" id="GO:0019789">
    <property type="term" value="F:SUMO transferase activity"/>
    <property type="evidence" value="ECO:0007669"/>
    <property type="project" value="InterPro"/>
</dbReference>
<feature type="compositionally biased region" description="Polar residues" evidence="2">
    <location>
        <begin position="410"/>
        <end position="433"/>
    </location>
</feature>
<dbReference type="InterPro" id="IPR042123">
    <property type="entry name" value="Zip3/RNF212-like"/>
</dbReference>
<dbReference type="AlphaFoldDB" id="A0A1E3KDX5"/>
<feature type="compositionally biased region" description="Pro residues" evidence="2">
    <location>
        <begin position="370"/>
        <end position="381"/>
    </location>
</feature>
<protein>
    <recommendedName>
        <fullName evidence="5">RING-type domain-containing protein</fullName>
    </recommendedName>
</protein>
<dbReference type="GO" id="GO:0007131">
    <property type="term" value="P:reciprocal meiotic recombination"/>
    <property type="evidence" value="ECO:0007669"/>
    <property type="project" value="InterPro"/>
</dbReference>
<feature type="region of interest" description="Disordered" evidence="2">
    <location>
        <begin position="196"/>
        <end position="215"/>
    </location>
</feature>